<evidence type="ECO:0000256" key="1">
    <source>
        <dbReference type="ARBA" id="ARBA00022801"/>
    </source>
</evidence>
<dbReference type="EMBL" id="WBUI01000001">
    <property type="protein sequence ID" value="KAB2935193.1"/>
    <property type="molecule type" value="Genomic_DNA"/>
</dbReference>
<dbReference type="Proteomes" id="UP000460298">
    <property type="component" value="Unassembled WGS sequence"/>
</dbReference>
<evidence type="ECO:0000313" key="3">
    <source>
        <dbReference type="Proteomes" id="UP000460298"/>
    </source>
</evidence>
<dbReference type="Gene3D" id="3.10.270.10">
    <property type="entry name" value="Urate Oxidase"/>
    <property type="match status" value="1"/>
</dbReference>
<sequence>MTPKELASLRESFPIQDEFGLNDFQKLPDETGIAIEEVGINRFRVPLNYRHADGSVMNHDTEATMSVRLRAGKTGINMSRLCLILQDEGNKDTVRSQMIHRLLGRFQTEMRDEPDEDPFEEAHVRLDFSYPIRQQSLKSDNSGWQYYRSFIEGRKIGNDVKLYFGLQYEYSSTCPCSLSLAHQYEDEYRRGLTTEGNGIAAAHAQRSVARVTVEVDPEENFYLEELVQILRGAIPTETQVLVKRVDEQAFAILNGSHPIFVEHVARKLYQTLNNDERILDWSAEVEHQESLHSHNARARIRKGLPGGL</sequence>
<name>A0A833LYS1_9LEPT</name>
<dbReference type="PANTHER" id="PTHR36445">
    <property type="entry name" value="GTP CYCLOHYDROLASE MPTA"/>
    <property type="match status" value="1"/>
</dbReference>
<dbReference type="GO" id="GO:0003934">
    <property type="term" value="F:GTP cyclohydrolase I activity"/>
    <property type="evidence" value="ECO:0007669"/>
    <property type="project" value="InterPro"/>
</dbReference>
<gene>
    <name evidence="2" type="ORF">F9K24_00260</name>
</gene>
<dbReference type="AlphaFoldDB" id="A0A833LYS1"/>
<proteinExistence type="predicted"/>
<accession>A0A833LYS1</accession>
<comment type="caution">
    <text evidence="2">The sequence shown here is derived from an EMBL/GenBank/DDBJ whole genome shotgun (WGS) entry which is preliminary data.</text>
</comment>
<protein>
    <submittedName>
        <fullName evidence="2">GTP cyclohydrolase I FolE2</fullName>
    </submittedName>
</protein>
<dbReference type="Pfam" id="PF02649">
    <property type="entry name" value="GCHY-1"/>
    <property type="match status" value="1"/>
</dbReference>
<dbReference type="PANTHER" id="PTHR36445:SF1">
    <property type="entry name" value="GTP CYCLOHYDROLASE MPTA"/>
    <property type="match status" value="1"/>
</dbReference>
<organism evidence="2 3">
    <name type="scientific">Leptonema illini</name>
    <dbReference type="NCBI Taxonomy" id="183"/>
    <lineage>
        <taxon>Bacteria</taxon>
        <taxon>Pseudomonadati</taxon>
        <taxon>Spirochaetota</taxon>
        <taxon>Spirochaetia</taxon>
        <taxon>Leptospirales</taxon>
        <taxon>Leptospiraceae</taxon>
        <taxon>Leptonema</taxon>
    </lineage>
</organism>
<reference evidence="2 3" key="1">
    <citation type="submission" date="2019-10" db="EMBL/GenBank/DDBJ databases">
        <title>Extracellular Electron Transfer in a Candidatus Methanoperedens spp. Enrichment Culture.</title>
        <authorList>
            <person name="Berger S."/>
            <person name="Rangel Shaw D."/>
            <person name="Berben T."/>
            <person name="In 'T Zandt M."/>
            <person name="Frank J."/>
            <person name="Reimann J."/>
            <person name="Jetten M.S.M."/>
            <person name="Welte C.U."/>
        </authorList>
    </citation>
    <scope>NUCLEOTIDE SEQUENCE [LARGE SCALE GENOMIC DNA]</scope>
    <source>
        <strain evidence="2">SB12</strain>
    </source>
</reference>
<keyword evidence="1 2" id="KW-0378">Hydrolase</keyword>
<dbReference type="InterPro" id="IPR003801">
    <property type="entry name" value="GTP_cyclohydrolase_FolE2/MptA"/>
</dbReference>
<dbReference type="NCBIfam" id="NF010200">
    <property type="entry name" value="PRK13674.1-1"/>
    <property type="match status" value="1"/>
</dbReference>
<evidence type="ECO:0000313" key="2">
    <source>
        <dbReference type="EMBL" id="KAB2935193.1"/>
    </source>
</evidence>